<protein>
    <submittedName>
        <fullName evidence="9">Cytochrome P450</fullName>
    </submittedName>
</protein>
<organism evidence="9 10">
    <name type="scientific">Apiospora marii</name>
    <dbReference type="NCBI Taxonomy" id="335849"/>
    <lineage>
        <taxon>Eukaryota</taxon>
        <taxon>Fungi</taxon>
        <taxon>Dikarya</taxon>
        <taxon>Ascomycota</taxon>
        <taxon>Pezizomycotina</taxon>
        <taxon>Sordariomycetes</taxon>
        <taxon>Xylariomycetidae</taxon>
        <taxon>Amphisphaeriales</taxon>
        <taxon>Apiosporaceae</taxon>
        <taxon>Apiospora</taxon>
    </lineage>
</organism>
<dbReference type="Proteomes" id="UP001396898">
    <property type="component" value="Unassembled WGS sequence"/>
</dbReference>
<keyword evidence="7 8" id="KW-0503">Monooxygenase</keyword>
<keyword evidence="4 8" id="KW-0479">Metal-binding</keyword>
<dbReference type="CDD" id="cd11041">
    <property type="entry name" value="CYP503A1-like"/>
    <property type="match status" value="1"/>
</dbReference>
<dbReference type="EMBL" id="JAQQWI010000013">
    <property type="protein sequence ID" value="KAK8013413.1"/>
    <property type="molecule type" value="Genomic_DNA"/>
</dbReference>
<keyword evidence="10" id="KW-1185">Reference proteome</keyword>
<comment type="subcellular location">
    <subcellularLocation>
        <location evidence="2">Membrane</location>
        <topology evidence="2">Single-pass membrane protein</topology>
    </subcellularLocation>
</comment>
<accession>A0ABR1RJR9</accession>
<evidence type="ECO:0000256" key="2">
    <source>
        <dbReference type="ARBA" id="ARBA00004167"/>
    </source>
</evidence>
<reference evidence="9 10" key="1">
    <citation type="submission" date="2023-01" db="EMBL/GenBank/DDBJ databases">
        <title>Analysis of 21 Apiospora genomes using comparative genomics revels a genus with tremendous synthesis potential of carbohydrate active enzymes and secondary metabolites.</title>
        <authorList>
            <person name="Sorensen T."/>
        </authorList>
    </citation>
    <scope>NUCLEOTIDE SEQUENCE [LARGE SCALE GENOMIC DNA]</scope>
    <source>
        <strain evidence="9 10">CBS 20057</strain>
    </source>
</reference>
<proteinExistence type="inferred from homology"/>
<evidence type="ECO:0000313" key="9">
    <source>
        <dbReference type="EMBL" id="KAK8013413.1"/>
    </source>
</evidence>
<dbReference type="Gene3D" id="1.10.630.10">
    <property type="entry name" value="Cytochrome P450"/>
    <property type="match status" value="1"/>
</dbReference>
<evidence type="ECO:0000256" key="1">
    <source>
        <dbReference type="ARBA" id="ARBA00001971"/>
    </source>
</evidence>
<comment type="cofactor">
    <cofactor evidence="1">
        <name>heme</name>
        <dbReference type="ChEBI" id="CHEBI:30413"/>
    </cofactor>
</comment>
<dbReference type="Pfam" id="PF00067">
    <property type="entry name" value="p450"/>
    <property type="match status" value="1"/>
</dbReference>
<comment type="caution">
    <text evidence="9">The sequence shown here is derived from an EMBL/GenBank/DDBJ whole genome shotgun (WGS) entry which is preliminary data.</text>
</comment>
<dbReference type="PANTHER" id="PTHR46206:SF6">
    <property type="entry name" value="CYTOCHROME P450 MONOOXYGENASE AN1598-RELATED"/>
    <property type="match status" value="1"/>
</dbReference>
<dbReference type="InterPro" id="IPR017972">
    <property type="entry name" value="Cyt_P450_CS"/>
</dbReference>
<evidence type="ECO:0000313" key="10">
    <source>
        <dbReference type="Proteomes" id="UP001396898"/>
    </source>
</evidence>
<dbReference type="PROSITE" id="PS00086">
    <property type="entry name" value="CYTOCHROME_P450"/>
    <property type="match status" value="1"/>
</dbReference>
<dbReference type="InterPro" id="IPR001128">
    <property type="entry name" value="Cyt_P450"/>
</dbReference>
<gene>
    <name evidence="9" type="ORF">PG991_009006</name>
</gene>
<evidence type="ECO:0000256" key="7">
    <source>
        <dbReference type="ARBA" id="ARBA00023033"/>
    </source>
</evidence>
<dbReference type="PRINTS" id="PR00465">
    <property type="entry name" value="EP450IV"/>
</dbReference>
<dbReference type="SUPFAM" id="SSF48264">
    <property type="entry name" value="Cytochrome P450"/>
    <property type="match status" value="1"/>
</dbReference>
<dbReference type="InterPro" id="IPR036396">
    <property type="entry name" value="Cyt_P450_sf"/>
</dbReference>
<dbReference type="InterPro" id="IPR002403">
    <property type="entry name" value="Cyt_P450_E_grp-IV"/>
</dbReference>
<name>A0ABR1RJR9_9PEZI</name>
<keyword evidence="6 8" id="KW-0408">Iron</keyword>
<keyword evidence="8" id="KW-0349">Heme</keyword>
<evidence type="ECO:0000256" key="5">
    <source>
        <dbReference type="ARBA" id="ARBA00023002"/>
    </source>
</evidence>
<sequence length="440" mass="49053">MYRGQAWLMPFQEPTVILPPDSLESQVKKIPEPDLTLNGNMYRRFFGRYTQIGTDDDELIAALRRDLTHNVPSLSRLMAEEVAYGYDHVVGPLADWKPCPTYHTMLQIVALTSGRVFVGLPLSRDPAWVRASIEHTTSSVHLSDKLRAYPPWLRAWVAPFLKERKQVQAVQDTFGRLLEPVIAAARLGAAEGSARNGGAKSESRQELGRMTNWLLVQYARNSAAAGTGRIVRDHLTLAFAAVHVASMVLTHVLHDLATRPQYLGILRNELETELQACSGNVLDSRALGNLVIMDSFIKESLRMNPPGVISWFRLTTVPIHLSNGQVIPENTMVAYCNPRFDPAVDKTLDDPEVFDGLRFARTGSKLEALSVDSLAFGYGIHACPGRSFAVAELKLIVAHLIQHYDIRLQAGKTRPENIPLDFQLIPNPEGRVLLRSRVKQ</sequence>
<keyword evidence="5 8" id="KW-0560">Oxidoreductase</keyword>
<comment type="similarity">
    <text evidence="3 8">Belongs to the cytochrome P450 family.</text>
</comment>
<evidence type="ECO:0000256" key="3">
    <source>
        <dbReference type="ARBA" id="ARBA00010617"/>
    </source>
</evidence>
<evidence type="ECO:0000256" key="6">
    <source>
        <dbReference type="ARBA" id="ARBA00023004"/>
    </source>
</evidence>
<evidence type="ECO:0000256" key="8">
    <source>
        <dbReference type="RuleBase" id="RU000461"/>
    </source>
</evidence>
<dbReference type="PANTHER" id="PTHR46206">
    <property type="entry name" value="CYTOCHROME P450"/>
    <property type="match status" value="1"/>
</dbReference>
<evidence type="ECO:0000256" key="4">
    <source>
        <dbReference type="ARBA" id="ARBA00022723"/>
    </source>
</evidence>